<reference evidence="3" key="1">
    <citation type="submission" date="2017-06" db="EMBL/GenBank/DDBJ databases">
        <title>Genome analysis of Fimbriiglobus ruber SP5, the first member of the order Planctomycetales with confirmed chitinolytic capability.</title>
        <authorList>
            <person name="Ravin N.V."/>
            <person name="Rakitin A.L."/>
            <person name="Ivanova A.A."/>
            <person name="Beletsky A.V."/>
            <person name="Kulichevskaya I.S."/>
            <person name="Mardanov A.V."/>
            <person name="Dedysh S.N."/>
        </authorList>
    </citation>
    <scope>NUCLEOTIDE SEQUENCE [LARGE SCALE GENOMIC DNA]</scope>
    <source>
        <strain evidence="3">SP5</strain>
    </source>
</reference>
<dbReference type="Proteomes" id="UP000214646">
    <property type="component" value="Unassembled WGS sequence"/>
</dbReference>
<name>A0A225DUB6_9BACT</name>
<keyword evidence="1" id="KW-0812">Transmembrane</keyword>
<keyword evidence="1" id="KW-0472">Membrane</keyword>
<keyword evidence="3" id="KW-1185">Reference proteome</keyword>
<evidence type="ECO:0000256" key="1">
    <source>
        <dbReference type="SAM" id="Phobius"/>
    </source>
</evidence>
<dbReference type="EMBL" id="NIDE01000009">
    <property type="protein sequence ID" value="OWK39747.1"/>
    <property type="molecule type" value="Genomic_DNA"/>
</dbReference>
<feature type="transmembrane region" description="Helical" evidence="1">
    <location>
        <begin position="381"/>
        <end position="403"/>
    </location>
</feature>
<feature type="transmembrane region" description="Helical" evidence="1">
    <location>
        <begin position="320"/>
        <end position="338"/>
    </location>
</feature>
<sequence length="594" mass="64501">MPGWVGKVLVLVLLGFVATDLVFTRTFSAADAAEHLTRSPFGPWQGALESACVSGHDLASELPEEVSSRAHGLSNRQVVVALILLVVGSVVAWVFGRGITRGLVRVAVVATGMYLLVTTIIIGSGIVHLVAHPELVQNWHAAVFAGGSSGATPQSTLGWWPLALACVVLFPKLALGLSGYELALTSMPLVRGRPDDDWVYPRGRIRATRYLLISIALLMAVLLLTSTLVTTILIPAEALASDGPAANRALAYLAHGGPLAGGIEPAAVNPLFGPWFGVVYDAAAVTMLTLAGVTVMIGMRDLIPPYLYRLGMDWKWSQRFGLLTYLFTFLKLGVIYVYSADVDSQRGAYLTGVLSIFTAAAFTAVLDVWKRRAGQWVVFRVSPLFLTALVLFAGSTVVVVWAHPAGLHMTLWFVGATMLVSMVTRFFRNTELRFTGFEFADEASRHLWQDLIAKDYSIIVPLRPNGTPIAQKEVLIRKIHRIPADMPVVFVQTELGDASDFAQLPRVRVCRENGRVVAHITRCTSVPHVLAAAALEIAREGMVPEVHFGWSSEHPLTANLNFVLFGQGNVPWMVYELIQAADVPAERKPRVVVG</sequence>
<feature type="transmembrane region" description="Helical" evidence="1">
    <location>
        <begin position="78"/>
        <end position="96"/>
    </location>
</feature>
<feature type="transmembrane region" description="Helical" evidence="1">
    <location>
        <begin position="210"/>
        <end position="234"/>
    </location>
</feature>
<proteinExistence type="predicted"/>
<feature type="transmembrane region" description="Helical" evidence="1">
    <location>
        <begin position="278"/>
        <end position="299"/>
    </location>
</feature>
<evidence type="ECO:0000313" key="3">
    <source>
        <dbReference type="Proteomes" id="UP000214646"/>
    </source>
</evidence>
<feature type="transmembrane region" description="Helical" evidence="1">
    <location>
        <begin position="409"/>
        <end position="427"/>
    </location>
</feature>
<accession>A0A225DUB6</accession>
<dbReference type="AlphaFoldDB" id="A0A225DUB6"/>
<comment type="caution">
    <text evidence="2">The sequence shown here is derived from an EMBL/GenBank/DDBJ whole genome shotgun (WGS) entry which is preliminary data.</text>
</comment>
<feature type="transmembrane region" description="Helical" evidence="1">
    <location>
        <begin position="103"/>
        <end position="131"/>
    </location>
</feature>
<protein>
    <submittedName>
        <fullName evidence="2">Putative membrane protein</fullName>
    </submittedName>
</protein>
<evidence type="ECO:0000313" key="2">
    <source>
        <dbReference type="EMBL" id="OWK39747.1"/>
    </source>
</evidence>
<keyword evidence="1" id="KW-1133">Transmembrane helix</keyword>
<organism evidence="2 3">
    <name type="scientific">Fimbriiglobus ruber</name>
    <dbReference type="NCBI Taxonomy" id="1908690"/>
    <lineage>
        <taxon>Bacteria</taxon>
        <taxon>Pseudomonadati</taxon>
        <taxon>Planctomycetota</taxon>
        <taxon>Planctomycetia</taxon>
        <taxon>Gemmatales</taxon>
        <taxon>Gemmataceae</taxon>
        <taxon>Fimbriiglobus</taxon>
    </lineage>
</organism>
<feature type="transmembrane region" description="Helical" evidence="1">
    <location>
        <begin position="350"/>
        <end position="369"/>
    </location>
</feature>
<gene>
    <name evidence="2" type="ORF">FRUB_05637</name>
</gene>
<feature type="transmembrane region" description="Helical" evidence="1">
    <location>
        <begin position="159"/>
        <end position="183"/>
    </location>
</feature>